<dbReference type="AlphaFoldDB" id="A0AAV7T6X1"/>
<keyword evidence="3" id="KW-1185">Reference proteome</keyword>
<dbReference type="Proteomes" id="UP001066276">
    <property type="component" value="Chromosome 4_1"/>
</dbReference>
<gene>
    <name evidence="2" type="ORF">NDU88_004252</name>
</gene>
<evidence type="ECO:0000313" key="3">
    <source>
        <dbReference type="Proteomes" id="UP001066276"/>
    </source>
</evidence>
<evidence type="ECO:0000256" key="1">
    <source>
        <dbReference type="SAM" id="MobiDB-lite"/>
    </source>
</evidence>
<dbReference type="EMBL" id="JANPWB010000007">
    <property type="protein sequence ID" value="KAJ1172405.1"/>
    <property type="molecule type" value="Genomic_DNA"/>
</dbReference>
<feature type="region of interest" description="Disordered" evidence="1">
    <location>
        <begin position="75"/>
        <end position="109"/>
    </location>
</feature>
<evidence type="ECO:0000313" key="2">
    <source>
        <dbReference type="EMBL" id="KAJ1172405.1"/>
    </source>
</evidence>
<protein>
    <submittedName>
        <fullName evidence="2">Uncharacterized protein</fullName>
    </submittedName>
</protein>
<accession>A0AAV7T6X1</accession>
<organism evidence="2 3">
    <name type="scientific">Pleurodeles waltl</name>
    <name type="common">Iberian ribbed newt</name>
    <dbReference type="NCBI Taxonomy" id="8319"/>
    <lineage>
        <taxon>Eukaryota</taxon>
        <taxon>Metazoa</taxon>
        <taxon>Chordata</taxon>
        <taxon>Craniata</taxon>
        <taxon>Vertebrata</taxon>
        <taxon>Euteleostomi</taxon>
        <taxon>Amphibia</taxon>
        <taxon>Batrachia</taxon>
        <taxon>Caudata</taxon>
        <taxon>Salamandroidea</taxon>
        <taxon>Salamandridae</taxon>
        <taxon>Pleurodelinae</taxon>
        <taxon>Pleurodeles</taxon>
    </lineage>
</organism>
<sequence>MITAASGDADPHLNVSGACYDTSPPLALRRTNLRAVGHMADDQVQQLPGRHRMELWQACGPARLRGGFRSVGAQVRSWGRGGGMAPERGRPGQPGSAHGPTSMGRGHVK</sequence>
<feature type="region of interest" description="Disordered" evidence="1">
    <location>
        <begin position="1"/>
        <end position="21"/>
    </location>
</feature>
<comment type="caution">
    <text evidence="2">The sequence shown here is derived from an EMBL/GenBank/DDBJ whole genome shotgun (WGS) entry which is preliminary data.</text>
</comment>
<proteinExistence type="predicted"/>
<reference evidence="2" key="1">
    <citation type="journal article" date="2022" name="bioRxiv">
        <title>Sequencing and chromosome-scale assembly of the giantPleurodeles waltlgenome.</title>
        <authorList>
            <person name="Brown T."/>
            <person name="Elewa A."/>
            <person name="Iarovenko S."/>
            <person name="Subramanian E."/>
            <person name="Araus A.J."/>
            <person name="Petzold A."/>
            <person name="Susuki M."/>
            <person name="Suzuki K.-i.T."/>
            <person name="Hayashi T."/>
            <person name="Toyoda A."/>
            <person name="Oliveira C."/>
            <person name="Osipova E."/>
            <person name="Leigh N.D."/>
            <person name="Simon A."/>
            <person name="Yun M.H."/>
        </authorList>
    </citation>
    <scope>NUCLEOTIDE SEQUENCE</scope>
    <source>
        <strain evidence="2">20211129_DDA</strain>
        <tissue evidence="2">Liver</tissue>
    </source>
</reference>
<name>A0AAV7T6X1_PLEWA</name>